<feature type="binding site" evidence="17">
    <location>
        <position position="255"/>
    </location>
    <ligand>
        <name>FAD</name>
        <dbReference type="ChEBI" id="CHEBI:57692"/>
    </ligand>
</feature>
<evidence type="ECO:0000256" key="19">
    <source>
        <dbReference type="SAM" id="MobiDB-lite"/>
    </source>
</evidence>
<comment type="subunit">
    <text evidence="4">May function both as a monomer and a homodimer.</text>
</comment>
<evidence type="ECO:0000256" key="1">
    <source>
        <dbReference type="ARBA" id="ARBA00001974"/>
    </source>
</evidence>
<evidence type="ECO:0000256" key="8">
    <source>
        <dbReference type="ARBA" id="ARBA00022824"/>
    </source>
</evidence>
<dbReference type="PANTHER" id="PTHR12613:SF0">
    <property type="entry name" value="ERO1-LIKE PROTEIN"/>
    <property type="match status" value="1"/>
</dbReference>
<reference evidence="21" key="2">
    <citation type="submission" date="2015-01" db="EMBL/GenBank/DDBJ databases">
        <title>Evolutionary Origins and Diversification of the Mycorrhizal Mutualists.</title>
        <authorList>
            <consortium name="DOE Joint Genome Institute"/>
            <consortium name="Mycorrhizal Genomics Consortium"/>
            <person name="Kohler A."/>
            <person name="Kuo A."/>
            <person name="Nagy L.G."/>
            <person name="Floudas D."/>
            <person name="Copeland A."/>
            <person name="Barry K.W."/>
            <person name="Cichocki N."/>
            <person name="Veneault-Fourrey C."/>
            <person name="LaButti K."/>
            <person name="Lindquist E.A."/>
            <person name="Lipzen A."/>
            <person name="Lundell T."/>
            <person name="Morin E."/>
            <person name="Murat C."/>
            <person name="Riley R."/>
            <person name="Ohm R."/>
            <person name="Sun H."/>
            <person name="Tunlid A."/>
            <person name="Henrissat B."/>
            <person name="Grigoriev I.V."/>
            <person name="Hibbett D.S."/>
            <person name="Martin F."/>
        </authorList>
    </citation>
    <scope>NUCLEOTIDE SEQUENCE [LARGE SCALE GENOMIC DNA]</scope>
    <source>
        <strain evidence="21">441</strain>
    </source>
</reference>
<evidence type="ECO:0000256" key="18">
    <source>
        <dbReference type="PIRSR" id="PIRSR017205-3"/>
    </source>
</evidence>
<dbReference type="GO" id="GO:0015035">
    <property type="term" value="F:protein-disulfide reductase activity"/>
    <property type="evidence" value="ECO:0007669"/>
    <property type="project" value="InterPro"/>
</dbReference>
<evidence type="ECO:0000256" key="12">
    <source>
        <dbReference type="ARBA" id="ARBA00023136"/>
    </source>
</evidence>
<dbReference type="SUPFAM" id="SSF110019">
    <property type="entry name" value="ERO1-like"/>
    <property type="match status" value="1"/>
</dbReference>
<keyword evidence="14" id="KW-0325">Glycoprotein</keyword>
<dbReference type="HOGENOM" id="CLU_023061_1_1_1"/>
<dbReference type="PIRSF" id="PIRSF017205">
    <property type="entry name" value="ERO1"/>
    <property type="match status" value="1"/>
</dbReference>
<dbReference type="GO" id="GO:0071949">
    <property type="term" value="F:FAD binding"/>
    <property type="evidence" value="ECO:0007669"/>
    <property type="project" value="InterPro"/>
</dbReference>
<keyword evidence="10" id="KW-0249">Electron transport</keyword>
<evidence type="ECO:0000256" key="16">
    <source>
        <dbReference type="PIRSR" id="PIRSR017205-1"/>
    </source>
</evidence>
<dbReference type="EMBL" id="KN833698">
    <property type="protein sequence ID" value="KIK27033.1"/>
    <property type="molecule type" value="Genomic_DNA"/>
</dbReference>
<evidence type="ECO:0000256" key="7">
    <source>
        <dbReference type="ARBA" id="ARBA00022729"/>
    </source>
</evidence>
<dbReference type="GO" id="GO:0034975">
    <property type="term" value="P:protein folding in endoplasmic reticulum"/>
    <property type="evidence" value="ECO:0007669"/>
    <property type="project" value="InterPro"/>
</dbReference>
<dbReference type="AlphaFoldDB" id="A0A0D0A4V3"/>
<evidence type="ECO:0000313" key="20">
    <source>
        <dbReference type="EMBL" id="KIK27033.1"/>
    </source>
</evidence>
<protein>
    <recommendedName>
        <fullName evidence="22">Endoplasmic oxidoreductin</fullName>
    </recommendedName>
</protein>
<feature type="binding site" evidence="17">
    <location>
        <position position="180"/>
    </location>
    <ligand>
        <name>FAD</name>
        <dbReference type="ChEBI" id="CHEBI:57692"/>
    </ligand>
</feature>
<evidence type="ECO:0000256" key="2">
    <source>
        <dbReference type="ARBA" id="ARBA00004367"/>
    </source>
</evidence>
<dbReference type="InterPro" id="IPR007266">
    <property type="entry name" value="Ero1"/>
</dbReference>
<evidence type="ECO:0000256" key="3">
    <source>
        <dbReference type="ARBA" id="ARBA00008277"/>
    </source>
</evidence>
<keyword evidence="6" id="KW-0285">Flavoprotein</keyword>
<comment type="cofactor">
    <cofactor evidence="1 17">
        <name>FAD</name>
        <dbReference type="ChEBI" id="CHEBI:57692"/>
    </cofactor>
</comment>
<feature type="disulfide bond" description="Redox-active" evidence="18">
    <location>
        <begin position="392"/>
        <end position="395"/>
    </location>
</feature>
<organism evidence="20 21">
    <name type="scientific">Pisolithus microcarpus 441</name>
    <dbReference type="NCBI Taxonomy" id="765257"/>
    <lineage>
        <taxon>Eukaryota</taxon>
        <taxon>Fungi</taxon>
        <taxon>Dikarya</taxon>
        <taxon>Basidiomycota</taxon>
        <taxon>Agaricomycotina</taxon>
        <taxon>Agaricomycetes</taxon>
        <taxon>Agaricomycetidae</taxon>
        <taxon>Boletales</taxon>
        <taxon>Sclerodermatineae</taxon>
        <taxon>Pisolithaceae</taxon>
        <taxon>Pisolithus</taxon>
    </lineage>
</organism>
<dbReference type="Proteomes" id="UP000054018">
    <property type="component" value="Unassembled WGS sequence"/>
</dbReference>
<dbReference type="PANTHER" id="PTHR12613">
    <property type="entry name" value="ERO1-RELATED"/>
    <property type="match status" value="1"/>
</dbReference>
<evidence type="ECO:0000256" key="5">
    <source>
        <dbReference type="ARBA" id="ARBA00022448"/>
    </source>
</evidence>
<feature type="binding site" evidence="17">
    <location>
        <position position="193"/>
    </location>
    <ligand>
        <name>FAD</name>
        <dbReference type="ChEBI" id="CHEBI:57692"/>
    </ligand>
</feature>
<feature type="binding site" evidence="17">
    <location>
        <position position="252"/>
    </location>
    <ligand>
        <name>FAD</name>
        <dbReference type="ChEBI" id="CHEBI:57692"/>
    </ligand>
</feature>
<dbReference type="STRING" id="765257.A0A0D0A4V3"/>
<dbReference type="GO" id="GO:0016972">
    <property type="term" value="F:thiol oxidase activity"/>
    <property type="evidence" value="ECO:0007669"/>
    <property type="project" value="InterPro"/>
</dbReference>
<feature type="binding site" evidence="17">
    <location>
        <position position="284"/>
    </location>
    <ligand>
        <name>FAD</name>
        <dbReference type="ChEBI" id="CHEBI:57692"/>
    </ligand>
</feature>
<accession>A0A0D0A4V3</accession>
<keyword evidence="21" id="KW-1185">Reference proteome</keyword>
<keyword evidence="8" id="KW-0256">Endoplasmic reticulum</keyword>
<feature type="active site" description="Nucleophile" evidence="16">
    <location>
        <position position="392"/>
    </location>
</feature>
<evidence type="ECO:0000256" key="13">
    <source>
        <dbReference type="ARBA" id="ARBA00023157"/>
    </source>
</evidence>
<comment type="similarity">
    <text evidence="3">Belongs to the EROs family.</text>
</comment>
<evidence type="ECO:0000313" key="21">
    <source>
        <dbReference type="Proteomes" id="UP000054018"/>
    </source>
</evidence>
<keyword evidence="13 18" id="KW-1015">Disulfide bond</keyword>
<feature type="disulfide bond" description="Redox-active" evidence="18">
    <location>
        <begin position="112"/>
        <end position="117"/>
    </location>
</feature>
<evidence type="ECO:0000256" key="14">
    <source>
        <dbReference type="ARBA" id="ARBA00023180"/>
    </source>
</evidence>
<evidence type="ECO:0000256" key="6">
    <source>
        <dbReference type="ARBA" id="ARBA00022630"/>
    </source>
</evidence>
<comment type="subcellular location">
    <subcellularLocation>
        <location evidence="2">Endoplasmic reticulum membrane</location>
        <topology evidence="2">Peripheral membrane protein</topology>
        <orientation evidence="2">Lumenal side</orientation>
    </subcellularLocation>
</comment>
<keyword evidence="9 17" id="KW-0274">FAD</keyword>
<evidence type="ECO:0000256" key="17">
    <source>
        <dbReference type="PIRSR" id="PIRSR017205-2"/>
    </source>
</evidence>
<evidence type="ECO:0000256" key="11">
    <source>
        <dbReference type="ARBA" id="ARBA00023002"/>
    </source>
</evidence>
<keyword evidence="12" id="KW-0472">Membrane</keyword>
<evidence type="ECO:0008006" key="22">
    <source>
        <dbReference type="Google" id="ProtNLM"/>
    </source>
</evidence>
<dbReference type="GO" id="GO:0005789">
    <property type="term" value="C:endoplasmic reticulum membrane"/>
    <property type="evidence" value="ECO:0007669"/>
    <property type="project" value="UniProtKB-SubCell"/>
</dbReference>
<feature type="binding site" evidence="17">
    <location>
        <position position="182"/>
    </location>
    <ligand>
        <name>FAD</name>
        <dbReference type="ChEBI" id="CHEBI:57692"/>
    </ligand>
</feature>
<keyword evidence="11" id="KW-0560">Oxidoreductase</keyword>
<proteinExistence type="inferred from homology"/>
<keyword evidence="5" id="KW-0813">Transport</keyword>
<feature type="region of interest" description="Disordered" evidence="19">
    <location>
        <begin position="480"/>
        <end position="500"/>
    </location>
</feature>
<reference evidence="20 21" key="1">
    <citation type="submission" date="2014-04" db="EMBL/GenBank/DDBJ databases">
        <authorList>
            <consortium name="DOE Joint Genome Institute"/>
            <person name="Kuo A."/>
            <person name="Kohler A."/>
            <person name="Costa M.D."/>
            <person name="Nagy L.G."/>
            <person name="Floudas D."/>
            <person name="Copeland A."/>
            <person name="Barry K.W."/>
            <person name="Cichocki N."/>
            <person name="Veneault-Fourrey C."/>
            <person name="LaButti K."/>
            <person name="Lindquist E.A."/>
            <person name="Lipzen A."/>
            <person name="Lundell T."/>
            <person name="Morin E."/>
            <person name="Murat C."/>
            <person name="Sun H."/>
            <person name="Tunlid A."/>
            <person name="Henrissat B."/>
            <person name="Grigoriev I.V."/>
            <person name="Hibbett D.S."/>
            <person name="Martin F."/>
            <person name="Nordberg H.P."/>
            <person name="Cantor M.N."/>
            <person name="Hua S.X."/>
        </authorList>
    </citation>
    <scope>NUCLEOTIDE SEQUENCE [LARGE SCALE GENOMIC DNA]</scope>
    <source>
        <strain evidence="20 21">441</strain>
    </source>
</reference>
<name>A0A0D0A4V3_9AGAM</name>
<gene>
    <name evidence="20" type="ORF">PISMIDRAFT_675330</name>
</gene>
<feature type="active site" evidence="16">
    <location>
        <position position="395"/>
    </location>
</feature>
<evidence type="ECO:0000256" key="9">
    <source>
        <dbReference type="ARBA" id="ARBA00022827"/>
    </source>
</evidence>
<dbReference type="OrthoDB" id="269384at2759"/>
<evidence type="ECO:0000256" key="10">
    <source>
        <dbReference type="ARBA" id="ARBA00022982"/>
    </source>
</evidence>
<sequence>MGSVCWGRARLAVFLTCGFYAATYASSFLEEALIRKDQVKNVLEHEPARAEPPCQHTMTGPIETTMCDYESIESVNEELWANLHDLVQTPFFRYFQVDLYRECPFWQENGFCMNRECGITTVDESEIPEKWRAAALSKIDLPPPDQRIQLPGCYYRDSDFCFLDDLTEGEYFDLAAIPERYTGYSGPSAHRVWRAIYEENCFGLSELNLLKGRSPALVTLPDTLTDVLRIPINGDNTAEECLEKRVYYKIISGLHASISTHICAEYLNQSTGEWGPNLQCFVNRVASHPERLQYIYFDTVLLLRAVARIAPYLSAYDYCPTSSIIPHDHPHESDLIDEVRTLTRLENVLQIAKRVGKFDESVLFRGENANVLKEEFKDHFRNVSRIMDCVGCDKCRLWGKVQTIGLATALKTLFEIDEKALDPRNNQNLLQRSEVVALINTLHRFSESLHLVEQFRDMWKRVGHHDSERLIHEAERAAESYPRETSSIKRPVSSGPESEQPLDIIHANTTDACWVARLQARSLQFVQGCKQHGLSCIGRLSNFWQRFYHAILPETRTEL</sequence>
<evidence type="ECO:0000256" key="4">
    <source>
        <dbReference type="ARBA" id="ARBA00011802"/>
    </source>
</evidence>
<keyword evidence="15" id="KW-0676">Redox-active center</keyword>
<evidence type="ECO:0000256" key="15">
    <source>
        <dbReference type="ARBA" id="ARBA00023284"/>
    </source>
</evidence>
<dbReference type="Pfam" id="PF04137">
    <property type="entry name" value="ERO1"/>
    <property type="match status" value="1"/>
</dbReference>
<dbReference type="InterPro" id="IPR037192">
    <property type="entry name" value="ERO1-like_sf"/>
</dbReference>
<keyword evidence="7" id="KW-0732">Signal</keyword>